<keyword evidence="3" id="KW-0479">Metal-binding</keyword>
<evidence type="ECO:0000256" key="5">
    <source>
        <dbReference type="ARBA" id="ARBA00022833"/>
    </source>
</evidence>
<dbReference type="PANTHER" id="PTHR15710">
    <property type="entry name" value="E3 UBIQUITIN-PROTEIN LIGASE PRAJA"/>
    <property type="match status" value="1"/>
</dbReference>
<proteinExistence type="predicted"/>
<keyword evidence="9" id="KW-1185">Reference proteome</keyword>
<sequence>MLRRAAATGNYLCGMMWNVEEIDTEDVPGLQRSLVRIYMKDGYASCAKTWFLDREESGRKKEILYRFEKCVDVSGECAWTSDLEKILREGSEEEEELMTLFTDKVLSPFHQFVDGKGLKNFASFFIKGCRDRLIPLVNHNSNSKLYSISLGLSLELSVTVGVKAWTWFEEYNFGFKGLEQPPPGMLDYDHTSPMPLPRIVGDGYGFFQLGGGGGNEDEEKTCAICFRKYEPQCLVIRLQCVDELLPEHRRKVETATTAMLLPCKHIFHANCIAGWFRVSDDLAPNKPLSRNNTCPLCRFAIPSHYFIFSLARCFPLKSVRFKKKFEGTWE</sequence>
<evidence type="ECO:0000256" key="3">
    <source>
        <dbReference type="ARBA" id="ARBA00022723"/>
    </source>
</evidence>
<feature type="domain" description="RING-type" evidence="7">
    <location>
        <begin position="222"/>
        <end position="298"/>
    </location>
</feature>
<evidence type="ECO:0000256" key="6">
    <source>
        <dbReference type="PROSITE-ProRule" id="PRU00175"/>
    </source>
</evidence>
<dbReference type="SMART" id="SM00184">
    <property type="entry name" value="RING"/>
    <property type="match status" value="1"/>
</dbReference>
<dbReference type="EMBL" id="CAMAPF010001048">
    <property type="protein sequence ID" value="CAH9143070.1"/>
    <property type="molecule type" value="Genomic_DNA"/>
</dbReference>
<dbReference type="PROSITE" id="PS50089">
    <property type="entry name" value="ZF_RING_2"/>
    <property type="match status" value="1"/>
</dbReference>
<dbReference type="SUPFAM" id="SSF57850">
    <property type="entry name" value="RING/U-box"/>
    <property type="match status" value="1"/>
</dbReference>
<protein>
    <recommendedName>
        <fullName evidence="2">RING-type E3 ubiquitin transferase</fullName>
        <ecNumber evidence="2">2.3.2.27</ecNumber>
    </recommendedName>
</protein>
<reference evidence="8" key="1">
    <citation type="submission" date="2022-07" db="EMBL/GenBank/DDBJ databases">
        <authorList>
            <person name="Macas J."/>
            <person name="Novak P."/>
            <person name="Neumann P."/>
        </authorList>
    </citation>
    <scope>NUCLEOTIDE SEQUENCE</scope>
</reference>
<evidence type="ECO:0000313" key="9">
    <source>
        <dbReference type="Proteomes" id="UP001152523"/>
    </source>
</evidence>
<accession>A0AAV0G592</accession>
<keyword evidence="4 6" id="KW-0863">Zinc-finger</keyword>
<dbReference type="CDD" id="cd16448">
    <property type="entry name" value="RING-H2"/>
    <property type="match status" value="1"/>
</dbReference>
<comment type="catalytic activity">
    <reaction evidence="1">
        <text>S-ubiquitinyl-[E2 ubiquitin-conjugating enzyme]-L-cysteine + [acceptor protein]-L-lysine = [E2 ubiquitin-conjugating enzyme]-L-cysteine + N(6)-ubiquitinyl-[acceptor protein]-L-lysine.</text>
        <dbReference type="EC" id="2.3.2.27"/>
    </reaction>
</comment>
<evidence type="ECO:0000259" key="7">
    <source>
        <dbReference type="PROSITE" id="PS50089"/>
    </source>
</evidence>
<keyword evidence="5" id="KW-0862">Zinc</keyword>
<name>A0AAV0G592_9ASTE</name>
<organism evidence="8 9">
    <name type="scientific">Cuscuta epithymum</name>
    <dbReference type="NCBI Taxonomy" id="186058"/>
    <lineage>
        <taxon>Eukaryota</taxon>
        <taxon>Viridiplantae</taxon>
        <taxon>Streptophyta</taxon>
        <taxon>Embryophyta</taxon>
        <taxon>Tracheophyta</taxon>
        <taxon>Spermatophyta</taxon>
        <taxon>Magnoliopsida</taxon>
        <taxon>eudicotyledons</taxon>
        <taxon>Gunneridae</taxon>
        <taxon>Pentapetalae</taxon>
        <taxon>asterids</taxon>
        <taxon>lamiids</taxon>
        <taxon>Solanales</taxon>
        <taxon>Convolvulaceae</taxon>
        <taxon>Cuscuteae</taxon>
        <taxon>Cuscuta</taxon>
        <taxon>Cuscuta subgen. Cuscuta</taxon>
    </lineage>
</organism>
<dbReference type="Pfam" id="PF00097">
    <property type="entry name" value="zf-C3HC4"/>
    <property type="match status" value="1"/>
</dbReference>
<dbReference type="GO" id="GO:0061630">
    <property type="term" value="F:ubiquitin protein ligase activity"/>
    <property type="evidence" value="ECO:0007669"/>
    <property type="project" value="UniProtKB-EC"/>
</dbReference>
<evidence type="ECO:0000256" key="2">
    <source>
        <dbReference type="ARBA" id="ARBA00012483"/>
    </source>
</evidence>
<dbReference type="Gene3D" id="3.30.40.10">
    <property type="entry name" value="Zinc/RING finger domain, C3HC4 (zinc finger)"/>
    <property type="match status" value="1"/>
</dbReference>
<dbReference type="InterPro" id="IPR001841">
    <property type="entry name" value="Znf_RING"/>
</dbReference>
<comment type="caution">
    <text evidence="8">The sequence shown here is derived from an EMBL/GenBank/DDBJ whole genome shotgun (WGS) entry which is preliminary data.</text>
</comment>
<gene>
    <name evidence="8" type="ORF">CEPIT_LOCUS40383</name>
</gene>
<evidence type="ECO:0000313" key="8">
    <source>
        <dbReference type="EMBL" id="CAH9143070.1"/>
    </source>
</evidence>
<dbReference type="AlphaFoldDB" id="A0AAV0G592"/>
<dbReference type="GO" id="GO:0008270">
    <property type="term" value="F:zinc ion binding"/>
    <property type="evidence" value="ECO:0007669"/>
    <property type="project" value="UniProtKB-KW"/>
</dbReference>
<evidence type="ECO:0000256" key="1">
    <source>
        <dbReference type="ARBA" id="ARBA00000900"/>
    </source>
</evidence>
<dbReference type="InterPro" id="IPR018957">
    <property type="entry name" value="Znf_C3HC4_RING-type"/>
</dbReference>
<dbReference type="InterPro" id="IPR013083">
    <property type="entry name" value="Znf_RING/FYVE/PHD"/>
</dbReference>
<evidence type="ECO:0000256" key="4">
    <source>
        <dbReference type="ARBA" id="ARBA00022771"/>
    </source>
</evidence>
<dbReference type="Proteomes" id="UP001152523">
    <property type="component" value="Unassembled WGS sequence"/>
</dbReference>
<dbReference type="EC" id="2.3.2.27" evidence="2"/>